<organism evidence="1 2">
    <name type="scientific">Anabaenopsis arnoldii</name>
    <dbReference type="NCBI Taxonomy" id="2152938"/>
    <lineage>
        <taxon>Bacteria</taxon>
        <taxon>Bacillati</taxon>
        <taxon>Cyanobacteriota</taxon>
        <taxon>Cyanophyceae</taxon>
        <taxon>Nostocales</taxon>
        <taxon>Nodulariaceae</taxon>
        <taxon>Anabaenopsis</taxon>
    </lineage>
</organism>
<evidence type="ECO:0000313" key="1">
    <source>
        <dbReference type="EMBL" id="MDB9540741.1"/>
    </source>
</evidence>
<gene>
    <name evidence="1" type="ORF">PN457_13945</name>
</gene>
<name>A0ABT5AWD2_9CYAN</name>
<reference evidence="1 2" key="1">
    <citation type="submission" date="2023-01" db="EMBL/GenBank/DDBJ databases">
        <title>Genomes from the Australian National Cyanobacteria Reference Collection.</title>
        <authorList>
            <person name="Willis A."/>
            <person name="Lee E.M.F."/>
        </authorList>
    </citation>
    <scope>NUCLEOTIDE SEQUENCE [LARGE SCALE GENOMIC DNA]</scope>
    <source>
        <strain evidence="1 2">CS-1033</strain>
    </source>
</reference>
<comment type="caution">
    <text evidence="1">The sequence shown here is derived from an EMBL/GenBank/DDBJ whole genome shotgun (WGS) entry which is preliminary data.</text>
</comment>
<dbReference type="Proteomes" id="UP001212499">
    <property type="component" value="Unassembled WGS sequence"/>
</dbReference>
<dbReference type="EMBL" id="JAQMUH010000156">
    <property type="protein sequence ID" value="MDB9540741.1"/>
    <property type="molecule type" value="Genomic_DNA"/>
</dbReference>
<dbReference type="RefSeq" id="WP_271733990.1">
    <property type="nucleotide sequence ID" value="NZ_JANQDP010000163.1"/>
</dbReference>
<protein>
    <submittedName>
        <fullName evidence="1">Uncharacterized protein</fullName>
    </submittedName>
</protein>
<evidence type="ECO:0000313" key="2">
    <source>
        <dbReference type="Proteomes" id="UP001212499"/>
    </source>
</evidence>
<proteinExistence type="predicted"/>
<sequence length="40" mass="4541">MLIDSTFYPTAVNVNCITTNITTQKHQKIADCEFNLYAFA</sequence>
<accession>A0ABT5AWD2</accession>
<keyword evidence="2" id="KW-1185">Reference proteome</keyword>